<evidence type="ECO:0000256" key="1">
    <source>
        <dbReference type="ARBA" id="ARBA00004928"/>
    </source>
</evidence>
<dbReference type="PANTHER" id="PTHR10509:SF78">
    <property type="entry name" value="CAFFEOYL-COA O-METHYLTRANSFERASE"/>
    <property type="match status" value="1"/>
</dbReference>
<sequence>MARVLGVPIFAALMEVSERPSLRWILQPKKQLPYSARTMNLQSKPSDEVEVSPWDNKGLLQSPELYQYVLETSVYPREPAPLKEIRAITADDPEFFMGTTPDSGQLIAMLLNLLNAKKTIELGVFTGYSLLLTALTIPDDGNIIAIDPDRQSYEMGLPVIQKAGVEHKIDFKNSPALPVLDRLLEDNKNRDSFDFAFVDADKPNYGNYHERLVQLVKIGGLIVYDNTLWYGTLAKPEETVDELMRPERSYLLEFNKFLAEDIRIQISQVPVGDGITICRRLF</sequence>
<evidence type="ECO:0000256" key="4">
    <source>
        <dbReference type="ARBA" id="ARBA00022679"/>
    </source>
</evidence>
<evidence type="ECO:0000256" key="7">
    <source>
        <dbReference type="ARBA" id="ARBA00023453"/>
    </source>
</evidence>
<comment type="similarity">
    <text evidence="7">Belongs to the class I-like SAM-binding methyltransferase superfamily. Cation-dependent O-methyltransferase family.</text>
</comment>
<keyword evidence="5" id="KW-0949">S-adenosyl-L-methionine</keyword>
<evidence type="ECO:0000256" key="3">
    <source>
        <dbReference type="ARBA" id="ARBA00022603"/>
    </source>
</evidence>
<evidence type="ECO:0000313" key="8">
    <source>
        <dbReference type="EMBL" id="MCE3050740.1"/>
    </source>
</evidence>
<keyword evidence="4" id="KW-0808">Transferase</keyword>
<evidence type="ECO:0000313" key="9">
    <source>
        <dbReference type="Proteomes" id="UP000823775"/>
    </source>
</evidence>
<dbReference type="PANTHER" id="PTHR10509">
    <property type="entry name" value="O-METHYLTRANSFERASE-RELATED"/>
    <property type="match status" value="1"/>
</dbReference>
<evidence type="ECO:0000256" key="2">
    <source>
        <dbReference type="ARBA" id="ARBA00012165"/>
    </source>
</evidence>
<keyword evidence="6" id="KW-0438">Lignin biosynthesis</keyword>
<proteinExistence type="inferred from homology"/>
<organism evidence="8 9">
    <name type="scientific">Datura stramonium</name>
    <name type="common">Jimsonweed</name>
    <name type="synonym">Common thornapple</name>
    <dbReference type="NCBI Taxonomy" id="4076"/>
    <lineage>
        <taxon>Eukaryota</taxon>
        <taxon>Viridiplantae</taxon>
        <taxon>Streptophyta</taxon>
        <taxon>Embryophyta</taxon>
        <taxon>Tracheophyta</taxon>
        <taxon>Spermatophyta</taxon>
        <taxon>Magnoliopsida</taxon>
        <taxon>eudicotyledons</taxon>
        <taxon>Gunneridae</taxon>
        <taxon>Pentapetalae</taxon>
        <taxon>asterids</taxon>
        <taxon>lamiids</taxon>
        <taxon>Solanales</taxon>
        <taxon>Solanaceae</taxon>
        <taxon>Solanoideae</taxon>
        <taxon>Datureae</taxon>
        <taxon>Datura</taxon>
    </lineage>
</organism>
<keyword evidence="9" id="KW-1185">Reference proteome</keyword>
<protein>
    <recommendedName>
        <fullName evidence="2">caffeoyl-CoA O-methyltransferase</fullName>
        <ecNumber evidence="2">2.1.1.104</ecNumber>
    </recommendedName>
</protein>
<dbReference type="Gene3D" id="3.40.50.150">
    <property type="entry name" value="Vaccinia Virus protein VP39"/>
    <property type="match status" value="1"/>
</dbReference>
<dbReference type="Proteomes" id="UP000823775">
    <property type="component" value="Unassembled WGS sequence"/>
</dbReference>
<dbReference type="PROSITE" id="PS51682">
    <property type="entry name" value="SAM_OMT_I"/>
    <property type="match status" value="1"/>
</dbReference>
<dbReference type="SUPFAM" id="SSF53335">
    <property type="entry name" value="S-adenosyl-L-methionine-dependent methyltransferases"/>
    <property type="match status" value="1"/>
</dbReference>
<evidence type="ECO:0000256" key="5">
    <source>
        <dbReference type="ARBA" id="ARBA00022691"/>
    </source>
</evidence>
<name>A0ABS8WML4_DATST</name>
<dbReference type="EC" id="2.1.1.104" evidence="2"/>
<comment type="caution">
    <text evidence="8">The sequence shown here is derived from an EMBL/GenBank/DDBJ whole genome shotgun (WGS) entry which is preliminary data.</text>
</comment>
<comment type="pathway">
    <text evidence="1">Aromatic compound metabolism; phenylpropanoid biosynthesis.</text>
</comment>
<gene>
    <name evidence="8" type="ORF">HAX54_047982</name>
</gene>
<dbReference type="EMBL" id="JACEIK010007872">
    <property type="protein sequence ID" value="MCE3050740.1"/>
    <property type="molecule type" value="Genomic_DNA"/>
</dbReference>
<evidence type="ECO:0000256" key="6">
    <source>
        <dbReference type="ARBA" id="ARBA00022733"/>
    </source>
</evidence>
<reference evidence="8 9" key="1">
    <citation type="journal article" date="2021" name="BMC Genomics">
        <title>Datura genome reveals duplications of psychoactive alkaloid biosynthetic genes and high mutation rate following tissue culture.</title>
        <authorList>
            <person name="Rajewski A."/>
            <person name="Carter-House D."/>
            <person name="Stajich J."/>
            <person name="Litt A."/>
        </authorList>
    </citation>
    <scope>NUCLEOTIDE SEQUENCE [LARGE SCALE GENOMIC DNA]</scope>
    <source>
        <strain evidence="8">AR-01</strain>
    </source>
</reference>
<dbReference type="InterPro" id="IPR050362">
    <property type="entry name" value="Cation-dep_OMT"/>
</dbReference>
<dbReference type="InterPro" id="IPR002935">
    <property type="entry name" value="SAM_O-MeTrfase"/>
</dbReference>
<dbReference type="InterPro" id="IPR029063">
    <property type="entry name" value="SAM-dependent_MTases_sf"/>
</dbReference>
<dbReference type="Pfam" id="PF01596">
    <property type="entry name" value="Methyltransf_3"/>
    <property type="match status" value="1"/>
</dbReference>
<accession>A0ABS8WML4</accession>
<keyword evidence="3" id="KW-0489">Methyltransferase</keyword>